<dbReference type="Proteomes" id="UP000023152">
    <property type="component" value="Unassembled WGS sequence"/>
</dbReference>
<reference evidence="2 3" key="1">
    <citation type="journal article" date="2013" name="Curr. Biol.">
        <title>The Genome of the Foraminiferan Reticulomyxa filosa.</title>
        <authorList>
            <person name="Glockner G."/>
            <person name="Hulsmann N."/>
            <person name="Schleicher M."/>
            <person name="Noegel A.A."/>
            <person name="Eichinger L."/>
            <person name="Gallinger C."/>
            <person name="Pawlowski J."/>
            <person name="Sierra R."/>
            <person name="Euteneuer U."/>
            <person name="Pillet L."/>
            <person name="Moustafa A."/>
            <person name="Platzer M."/>
            <person name="Groth M."/>
            <person name="Szafranski K."/>
            <person name="Schliwa M."/>
        </authorList>
    </citation>
    <scope>NUCLEOTIDE SEQUENCE [LARGE SCALE GENOMIC DNA]</scope>
</reference>
<keyword evidence="1" id="KW-0175">Coiled coil</keyword>
<comment type="caution">
    <text evidence="2">The sequence shown here is derived from an EMBL/GenBank/DDBJ whole genome shotgun (WGS) entry which is preliminary data.</text>
</comment>
<gene>
    <name evidence="2" type="ORF">RFI_04947</name>
</gene>
<proteinExistence type="predicted"/>
<evidence type="ECO:0000313" key="2">
    <source>
        <dbReference type="EMBL" id="ETO32173.1"/>
    </source>
</evidence>
<organism evidence="2 3">
    <name type="scientific">Reticulomyxa filosa</name>
    <dbReference type="NCBI Taxonomy" id="46433"/>
    <lineage>
        <taxon>Eukaryota</taxon>
        <taxon>Sar</taxon>
        <taxon>Rhizaria</taxon>
        <taxon>Retaria</taxon>
        <taxon>Foraminifera</taxon>
        <taxon>Monothalamids</taxon>
        <taxon>Reticulomyxidae</taxon>
        <taxon>Reticulomyxa</taxon>
    </lineage>
</organism>
<dbReference type="AlphaFoldDB" id="X6P210"/>
<name>X6P210_RETFI</name>
<evidence type="ECO:0000256" key="1">
    <source>
        <dbReference type="SAM" id="Coils"/>
    </source>
</evidence>
<evidence type="ECO:0000313" key="3">
    <source>
        <dbReference type="Proteomes" id="UP000023152"/>
    </source>
</evidence>
<accession>X6P210</accession>
<keyword evidence="3" id="KW-1185">Reference proteome</keyword>
<dbReference type="EMBL" id="ASPP01004429">
    <property type="protein sequence ID" value="ETO32173.1"/>
    <property type="molecule type" value="Genomic_DNA"/>
</dbReference>
<sequence>MSDEKEDAKVIEFLEEPLDQTTKEGEKKLYFKRSASDFRVSDYQIYDQNHETVKTRSLIVEAVLGFNILLQTEDQKTENLAQLEKRIQEYEKTFKEAFSNYPVHVRLSKKFFDVFILSLLKKCKKFLFKLSQEIIQFQQVMVRQMLAVYVLQLLQIQEQQMLVVKELLYLIIQVQILHKLME</sequence>
<protein>
    <submittedName>
        <fullName evidence="2">Uncharacterized protein</fullName>
    </submittedName>
</protein>
<feature type="coiled-coil region" evidence="1">
    <location>
        <begin position="73"/>
        <end position="100"/>
    </location>
</feature>